<dbReference type="RefSeq" id="WP_248210076.1">
    <property type="nucleotide sequence ID" value="NZ_JALNMH010000010.1"/>
</dbReference>
<dbReference type="InterPro" id="IPR045584">
    <property type="entry name" value="Pilin-like"/>
</dbReference>
<evidence type="ECO:0000313" key="3">
    <source>
        <dbReference type="EMBL" id="MCK7594577.1"/>
    </source>
</evidence>
<feature type="compositionally biased region" description="Gly residues" evidence="1">
    <location>
        <begin position="215"/>
        <end position="226"/>
    </location>
</feature>
<accession>A0ABT0GJ60</accession>
<proteinExistence type="predicted"/>
<dbReference type="InterPro" id="IPR012902">
    <property type="entry name" value="N_methyl_site"/>
</dbReference>
<sequence>MSPAPHRQHGFTLLEILLSVALLSLVIALAYGSIRVAVQASRSGEALIERTEEARTTQQFLRRQLSQMLPTPYERLEDSGEETRFEGSADFIRFVAPMPGYLSRGGAHVQELALVRVRDGYQLEFRHAQLNGFDPVLGFDPEQEPVVLIDGISDAAFSFRRVEPEGGLSGWMAEWDEPQSLPLMLRLEIEFDSADQRSWPEFEVASLAASAGLGLGMGSGQLGRGGSMRRPPRPRDSQ</sequence>
<keyword evidence="2" id="KW-1133">Transmembrane helix</keyword>
<dbReference type="SUPFAM" id="SSF54523">
    <property type="entry name" value="Pili subunits"/>
    <property type="match status" value="1"/>
</dbReference>
<evidence type="ECO:0000256" key="2">
    <source>
        <dbReference type="SAM" id="Phobius"/>
    </source>
</evidence>
<feature type="transmembrane region" description="Helical" evidence="2">
    <location>
        <begin position="12"/>
        <end position="34"/>
    </location>
</feature>
<keyword evidence="2" id="KW-0812">Transmembrane</keyword>
<evidence type="ECO:0000313" key="4">
    <source>
        <dbReference type="Proteomes" id="UP001431449"/>
    </source>
</evidence>
<dbReference type="NCBIfam" id="TIGR02532">
    <property type="entry name" value="IV_pilin_GFxxxE"/>
    <property type="match status" value="1"/>
</dbReference>
<organism evidence="3 4">
    <name type="scientific">Pseudomarimonas salicorniae</name>
    <dbReference type="NCBI Taxonomy" id="2933270"/>
    <lineage>
        <taxon>Bacteria</taxon>
        <taxon>Pseudomonadati</taxon>
        <taxon>Pseudomonadota</taxon>
        <taxon>Gammaproteobacteria</taxon>
        <taxon>Lysobacterales</taxon>
        <taxon>Lysobacteraceae</taxon>
        <taxon>Pseudomarimonas</taxon>
    </lineage>
</organism>
<keyword evidence="4" id="KW-1185">Reference proteome</keyword>
<reference evidence="3" key="1">
    <citation type="submission" date="2022-04" db="EMBL/GenBank/DDBJ databases">
        <title>Lysobacter sp. CAU 1642 isolated from sea sand.</title>
        <authorList>
            <person name="Kim W."/>
        </authorList>
    </citation>
    <scope>NUCLEOTIDE SEQUENCE</scope>
    <source>
        <strain evidence="3">CAU 1642</strain>
    </source>
</reference>
<dbReference type="Proteomes" id="UP001431449">
    <property type="component" value="Unassembled WGS sequence"/>
</dbReference>
<dbReference type="PROSITE" id="PS00409">
    <property type="entry name" value="PROKAR_NTER_METHYL"/>
    <property type="match status" value="1"/>
</dbReference>
<dbReference type="EMBL" id="JALNMH010000010">
    <property type="protein sequence ID" value="MCK7594577.1"/>
    <property type="molecule type" value="Genomic_DNA"/>
</dbReference>
<comment type="caution">
    <text evidence="3">The sequence shown here is derived from an EMBL/GenBank/DDBJ whole genome shotgun (WGS) entry which is preliminary data.</text>
</comment>
<feature type="region of interest" description="Disordered" evidence="1">
    <location>
        <begin position="215"/>
        <end position="238"/>
    </location>
</feature>
<dbReference type="Pfam" id="PF07963">
    <property type="entry name" value="N_methyl"/>
    <property type="match status" value="1"/>
</dbReference>
<protein>
    <submittedName>
        <fullName evidence="3">Prepilin-type N-terminal cleavage/methylation domain-containing protein</fullName>
    </submittedName>
</protein>
<keyword evidence="2" id="KW-0472">Membrane</keyword>
<gene>
    <name evidence="3" type="ORF">M0G41_12965</name>
</gene>
<name>A0ABT0GJ60_9GAMM</name>
<evidence type="ECO:0000256" key="1">
    <source>
        <dbReference type="SAM" id="MobiDB-lite"/>
    </source>
</evidence>